<dbReference type="AlphaFoldDB" id="I4HTE5"/>
<gene>
    <name evidence="1" type="ORF">MICAG_2750032</name>
</gene>
<dbReference type="Proteomes" id="UP000005291">
    <property type="component" value="Unassembled WGS sequence"/>
</dbReference>
<evidence type="ECO:0000313" key="2">
    <source>
        <dbReference type="Proteomes" id="UP000005291"/>
    </source>
</evidence>
<organism evidence="1 2">
    <name type="scientific">Microcystis aeruginosa PCC 9808</name>
    <dbReference type="NCBI Taxonomy" id="1160284"/>
    <lineage>
        <taxon>Bacteria</taxon>
        <taxon>Bacillati</taxon>
        <taxon>Cyanobacteriota</taxon>
        <taxon>Cyanophyceae</taxon>
        <taxon>Oscillatoriophycideae</taxon>
        <taxon>Chroococcales</taxon>
        <taxon>Microcystaceae</taxon>
        <taxon>Microcystis</taxon>
    </lineage>
</organism>
<reference evidence="1 2" key="1">
    <citation type="submission" date="2012-04" db="EMBL/GenBank/DDBJ databases">
        <authorList>
            <person name="Genoscope - CEA"/>
        </authorList>
    </citation>
    <scope>NUCLEOTIDE SEQUENCE [LARGE SCALE GENOMIC DNA]</scope>
    <source>
        <strain evidence="1 2">9808</strain>
    </source>
</reference>
<accession>I4HTE5</accession>
<protein>
    <submittedName>
        <fullName evidence="1">AerD</fullName>
    </submittedName>
</protein>
<dbReference type="RefSeq" id="WP_002794054.1">
    <property type="nucleotide sequence ID" value="NZ_HE973594.1"/>
</dbReference>
<dbReference type="HOGENOM" id="CLU_2955350_0_0_3"/>
<proteinExistence type="predicted"/>
<name>I4HTE5_MICAE</name>
<evidence type="ECO:0000313" key="1">
    <source>
        <dbReference type="EMBL" id="CCI25319.1"/>
    </source>
</evidence>
<comment type="caution">
    <text evidence="1">The sequence shown here is derived from an EMBL/GenBank/DDBJ whole genome shotgun (WGS) entry which is preliminary data.</text>
</comment>
<dbReference type="EMBL" id="CAIN01000196">
    <property type="protein sequence ID" value="CCI25319.1"/>
    <property type="molecule type" value="Genomic_DNA"/>
</dbReference>
<sequence length="59" mass="6807">MAAIQVKQGLADLAITNENALREYDLEFISQYGKIEMSWSLFHKKENTMIQSIYLPVNT</sequence>